<evidence type="ECO:0000313" key="1">
    <source>
        <dbReference type="EMBL" id="GAG38569.1"/>
    </source>
</evidence>
<dbReference type="EMBL" id="BARS01042019">
    <property type="protein sequence ID" value="GAG38569.1"/>
    <property type="molecule type" value="Genomic_DNA"/>
</dbReference>
<protein>
    <submittedName>
        <fullName evidence="1">Uncharacterized protein</fullName>
    </submittedName>
</protein>
<proteinExistence type="predicted"/>
<name>X0X5T6_9ZZZZ</name>
<organism evidence="1">
    <name type="scientific">marine sediment metagenome</name>
    <dbReference type="NCBI Taxonomy" id="412755"/>
    <lineage>
        <taxon>unclassified sequences</taxon>
        <taxon>metagenomes</taxon>
        <taxon>ecological metagenomes</taxon>
    </lineage>
</organism>
<gene>
    <name evidence="1" type="ORF">S01H1_63813</name>
</gene>
<dbReference type="AlphaFoldDB" id="X0X5T6"/>
<sequence>MKIKSIISGLIILVFIVSCEKENENQFIDTFEIEYSVGSS</sequence>
<reference evidence="1" key="1">
    <citation type="journal article" date="2014" name="Front. Microbiol.">
        <title>High frequency of phylogenetically diverse reductive dehalogenase-homologous genes in deep subseafloor sedimentary metagenomes.</title>
        <authorList>
            <person name="Kawai M."/>
            <person name="Futagami T."/>
            <person name="Toyoda A."/>
            <person name="Takaki Y."/>
            <person name="Nishi S."/>
            <person name="Hori S."/>
            <person name="Arai W."/>
            <person name="Tsubouchi T."/>
            <person name="Morono Y."/>
            <person name="Uchiyama I."/>
            <person name="Ito T."/>
            <person name="Fujiyama A."/>
            <person name="Inagaki F."/>
            <person name="Takami H."/>
        </authorList>
    </citation>
    <scope>NUCLEOTIDE SEQUENCE</scope>
    <source>
        <strain evidence="1">Expedition CK06-06</strain>
    </source>
</reference>
<accession>X0X5T6</accession>
<comment type="caution">
    <text evidence="1">The sequence shown here is derived from an EMBL/GenBank/DDBJ whole genome shotgun (WGS) entry which is preliminary data.</text>
</comment>
<feature type="non-terminal residue" evidence="1">
    <location>
        <position position="40"/>
    </location>
</feature>
<dbReference type="PROSITE" id="PS51257">
    <property type="entry name" value="PROKAR_LIPOPROTEIN"/>
    <property type="match status" value="1"/>
</dbReference>